<reference evidence="4 5" key="1">
    <citation type="submission" date="2019-01" db="EMBL/GenBank/DDBJ databases">
        <title>Draft Genome Sequencing of Zygosaccharomyces mellis Ca-7.</title>
        <authorList>
            <person name="Shiwa Y."/>
            <person name="Kanesaki Y."/>
            <person name="Ishige T."/>
            <person name="Mura K."/>
            <person name="Hori T."/>
            <person name="Tamura T."/>
        </authorList>
    </citation>
    <scope>NUCLEOTIDE SEQUENCE [LARGE SCALE GENOMIC DNA]</scope>
    <source>
        <strain evidence="4 5">Ca-7</strain>
    </source>
</reference>
<keyword evidence="5" id="KW-1185">Reference proteome</keyword>
<accession>A0A4C2E849</accession>
<comment type="caution">
    <text evidence="4">The sequence shown here is derived from an EMBL/GenBank/DDBJ whole genome shotgun (WGS) entry which is preliminary data.</text>
</comment>
<dbReference type="Pfam" id="PF06201">
    <property type="entry name" value="PITH"/>
    <property type="match status" value="1"/>
</dbReference>
<dbReference type="PANTHER" id="PTHR12175">
    <property type="entry name" value="AD039 HT014 THIOREDOXIN FAMILY TRP26"/>
    <property type="match status" value="1"/>
</dbReference>
<feature type="region of interest" description="Disordered" evidence="2">
    <location>
        <begin position="1"/>
        <end position="33"/>
    </location>
</feature>
<dbReference type="OrthoDB" id="2635at2759"/>
<dbReference type="InterPro" id="IPR010400">
    <property type="entry name" value="PITH_dom"/>
</dbReference>
<evidence type="ECO:0000256" key="1">
    <source>
        <dbReference type="ARBA" id="ARBA00025788"/>
    </source>
</evidence>
<dbReference type="EMBL" id="BIMX01000017">
    <property type="protein sequence ID" value="GCF00345.1"/>
    <property type="molecule type" value="Genomic_DNA"/>
</dbReference>
<proteinExistence type="inferred from homology"/>
<comment type="similarity">
    <text evidence="1">Belongs to the PITHD1 family.</text>
</comment>
<dbReference type="Gene3D" id="2.60.120.470">
    <property type="entry name" value="PITH domain"/>
    <property type="match status" value="1"/>
</dbReference>
<dbReference type="AlphaFoldDB" id="A0A4C2E849"/>
<dbReference type="Proteomes" id="UP000301737">
    <property type="component" value="Unassembled WGS sequence"/>
</dbReference>
<name>A0A4C2E849_9SACH</name>
<dbReference type="PROSITE" id="PS51532">
    <property type="entry name" value="PITH"/>
    <property type="match status" value="1"/>
</dbReference>
<dbReference type="SUPFAM" id="SSF49785">
    <property type="entry name" value="Galactose-binding domain-like"/>
    <property type="match status" value="1"/>
</dbReference>
<dbReference type="PANTHER" id="PTHR12175:SF1">
    <property type="entry name" value="PITH DOMAIN-CONTAINING PROTEIN 1"/>
    <property type="match status" value="1"/>
</dbReference>
<dbReference type="InterPro" id="IPR045099">
    <property type="entry name" value="PITH1-like"/>
</dbReference>
<evidence type="ECO:0000259" key="3">
    <source>
        <dbReference type="PROSITE" id="PS51532"/>
    </source>
</evidence>
<evidence type="ECO:0000313" key="4">
    <source>
        <dbReference type="EMBL" id="GCF00345.1"/>
    </source>
</evidence>
<gene>
    <name evidence="4" type="ORF">ZYGM_002647</name>
</gene>
<dbReference type="InterPro" id="IPR037047">
    <property type="entry name" value="PITH_dom_sf"/>
</dbReference>
<evidence type="ECO:0000256" key="2">
    <source>
        <dbReference type="SAM" id="MobiDB-lite"/>
    </source>
</evidence>
<organism evidence="4 5">
    <name type="scientific">Zygosaccharomyces mellis</name>
    <dbReference type="NCBI Taxonomy" id="42258"/>
    <lineage>
        <taxon>Eukaryota</taxon>
        <taxon>Fungi</taxon>
        <taxon>Dikarya</taxon>
        <taxon>Ascomycota</taxon>
        <taxon>Saccharomycotina</taxon>
        <taxon>Saccharomycetes</taxon>
        <taxon>Saccharomycetales</taxon>
        <taxon>Saccharomycetaceae</taxon>
        <taxon>Zygosaccharomyces</taxon>
    </lineage>
</organism>
<sequence length="243" mass="27519">MSHNCEDEHFDHGHGHNHGHDHTAPIPTNPNQSLFTQIDTSKVRCLNAVARGVPMHTELFKVFLKDQDQRFNCSQYLESDADCQLVVHIPFVGNCKLFSVILRTNDTDKGLSSPKTIKLFKNYNKSIDFDTLGSSKADLTIHHPNNVGITDTGANEDENTFVEHYLPRRVFQNCSSLTLFLEDNWTGDEDDLCRLYYLEVRGEYTGQIVPHGGAPMTTVYESTPNPVDHHKLESEMDEVEMGL</sequence>
<feature type="compositionally biased region" description="Basic and acidic residues" evidence="2">
    <location>
        <begin position="1"/>
        <end position="23"/>
    </location>
</feature>
<evidence type="ECO:0000313" key="5">
    <source>
        <dbReference type="Proteomes" id="UP000301737"/>
    </source>
</evidence>
<dbReference type="GO" id="GO:0005737">
    <property type="term" value="C:cytoplasm"/>
    <property type="evidence" value="ECO:0007669"/>
    <property type="project" value="UniProtKB-ARBA"/>
</dbReference>
<dbReference type="GO" id="GO:0005634">
    <property type="term" value="C:nucleus"/>
    <property type="evidence" value="ECO:0007669"/>
    <property type="project" value="TreeGrafter"/>
</dbReference>
<dbReference type="InterPro" id="IPR008979">
    <property type="entry name" value="Galactose-bd-like_sf"/>
</dbReference>
<feature type="domain" description="PITH" evidence="3">
    <location>
        <begin position="23"/>
        <end position="220"/>
    </location>
</feature>
<protein>
    <recommendedName>
        <fullName evidence="3">PITH domain-containing protein</fullName>
    </recommendedName>
</protein>